<name>A0A1L3J1K1_9FLAO</name>
<dbReference type="PANTHER" id="PTHR34477">
    <property type="entry name" value="UPF0213 PROTEIN YHBQ"/>
    <property type="match status" value="1"/>
</dbReference>
<dbReference type="InterPro" id="IPR000305">
    <property type="entry name" value="GIY-YIG_endonuc"/>
</dbReference>
<dbReference type="Proteomes" id="UP000182510">
    <property type="component" value="Chromosome"/>
</dbReference>
<organism evidence="3 4">
    <name type="scientific">Christiangramia salexigens</name>
    <dbReference type="NCBI Taxonomy" id="1913577"/>
    <lineage>
        <taxon>Bacteria</taxon>
        <taxon>Pseudomonadati</taxon>
        <taxon>Bacteroidota</taxon>
        <taxon>Flavobacteriia</taxon>
        <taxon>Flavobacteriales</taxon>
        <taxon>Flavobacteriaceae</taxon>
        <taxon>Christiangramia</taxon>
    </lineage>
</organism>
<keyword evidence="3" id="KW-0255">Endonuclease</keyword>
<dbReference type="Gene3D" id="3.40.1440.10">
    <property type="entry name" value="GIY-YIG endonuclease"/>
    <property type="match status" value="1"/>
</dbReference>
<dbReference type="GO" id="GO:0004519">
    <property type="term" value="F:endonuclease activity"/>
    <property type="evidence" value="ECO:0007669"/>
    <property type="project" value="UniProtKB-KW"/>
</dbReference>
<keyword evidence="4" id="KW-1185">Reference proteome</keyword>
<dbReference type="KEGG" id="grl:LPB144_00670"/>
<comment type="similarity">
    <text evidence="1">Belongs to the UPF0213 family.</text>
</comment>
<dbReference type="Pfam" id="PF01541">
    <property type="entry name" value="GIY-YIG"/>
    <property type="match status" value="1"/>
</dbReference>
<evidence type="ECO:0000313" key="3">
    <source>
        <dbReference type="EMBL" id="APG59004.1"/>
    </source>
</evidence>
<dbReference type="EMBL" id="CP018153">
    <property type="protein sequence ID" value="APG59004.1"/>
    <property type="molecule type" value="Genomic_DNA"/>
</dbReference>
<dbReference type="CDD" id="cd10448">
    <property type="entry name" value="GIY-YIG_unchar_3"/>
    <property type="match status" value="1"/>
</dbReference>
<dbReference type="SUPFAM" id="SSF82771">
    <property type="entry name" value="GIY-YIG endonuclease"/>
    <property type="match status" value="1"/>
</dbReference>
<keyword evidence="3" id="KW-0540">Nuclease</keyword>
<dbReference type="PROSITE" id="PS50164">
    <property type="entry name" value="GIY_YIG"/>
    <property type="match status" value="1"/>
</dbReference>
<feature type="domain" description="GIY-YIG" evidence="2">
    <location>
        <begin position="7"/>
        <end position="84"/>
    </location>
</feature>
<gene>
    <name evidence="3" type="ORF">LPB144_00670</name>
</gene>
<reference evidence="3 4" key="1">
    <citation type="submission" date="2016-11" db="EMBL/GenBank/DDBJ databases">
        <title>Gramella sp. LPB0144 isolated from marine environment.</title>
        <authorList>
            <person name="Kim E."/>
            <person name="Yi H."/>
        </authorList>
    </citation>
    <scope>NUCLEOTIDE SEQUENCE [LARGE SCALE GENOMIC DNA]</scope>
    <source>
        <strain evidence="3 4">LPB0144</strain>
    </source>
</reference>
<dbReference type="AlphaFoldDB" id="A0A1L3J1K1"/>
<dbReference type="RefSeq" id="WP_072551659.1">
    <property type="nucleotide sequence ID" value="NZ_CP018153.1"/>
</dbReference>
<dbReference type="InterPro" id="IPR050190">
    <property type="entry name" value="UPF0213_domain"/>
</dbReference>
<evidence type="ECO:0000259" key="2">
    <source>
        <dbReference type="PROSITE" id="PS50164"/>
    </source>
</evidence>
<dbReference type="InterPro" id="IPR035901">
    <property type="entry name" value="GIY-YIG_endonuc_sf"/>
</dbReference>
<sequence>MFYQGWHTYYTYILTNKKKTVLYTGVTNNLKRRLDEHWSGRNAIAFTKRYRCHYLIHYEKYTWIQEAIVRENELKGWLRSKKEQLINEHNPDRNFLNDHFS</sequence>
<dbReference type="SMART" id="SM00465">
    <property type="entry name" value="GIYc"/>
    <property type="match status" value="1"/>
</dbReference>
<dbReference type="PANTHER" id="PTHR34477:SF5">
    <property type="entry name" value="BSL5627 PROTEIN"/>
    <property type="match status" value="1"/>
</dbReference>
<dbReference type="OrthoDB" id="9807770at2"/>
<accession>A0A1L3J1K1</accession>
<proteinExistence type="inferred from homology"/>
<protein>
    <submittedName>
        <fullName evidence="3">Endonuclease</fullName>
    </submittedName>
</protein>
<evidence type="ECO:0000256" key="1">
    <source>
        <dbReference type="ARBA" id="ARBA00007435"/>
    </source>
</evidence>
<keyword evidence="3" id="KW-0378">Hydrolase</keyword>
<evidence type="ECO:0000313" key="4">
    <source>
        <dbReference type="Proteomes" id="UP000182510"/>
    </source>
</evidence>